<proteinExistence type="predicted"/>
<gene>
    <name evidence="1" type="ORF">HID58_043217</name>
</gene>
<dbReference type="EMBL" id="JAGKQM010000011">
    <property type="protein sequence ID" value="KAH0903714.1"/>
    <property type="molecule type" value="Genomic_DNA"/>
</dbReference>
<comment type="caution">
    <text evidence="1">The sequence shown here is derived from an EMBL/GenBank/DDBJ whole genome shotgun (WGS) entry which is preliminary data.</text>
</comment>
<reference evidence="1 2" key="1">
    <citation type="submission" date="2021-05" db="EMBL/GenBank/DDBJ databases">
        <title>Genome Assembly of Synthetic Allotetraploid Brassica napus Reveals Homoeologous Exchanges between Subgenomes.</title>
        <authorList>
            <person name="Davis J.T."/>
        </authorList>
    </citation>
    <scope>NUCLEOTIDE SEQUENCE [LARGE SCALE GENOMIC DNA]</scope>
    <source>
        <strain evidence="2">cv. Da-Ae</strain>
        <tissue evidence="1">Seedling</tissue>
    </source>
</reference>
<keyword evidence="2" id="KW-1185">Reference proteome</keyword>
<evidence type="ECO:0000313" key="1">
    <source>
        <dbReference type="EMBL" id="KAH0903714.1"/>
    </source>
</evidence>
<accession>A0ABQ8BFW0</accession>
<evidence type="ECO:0000313" key="2">
    <source>
        <dbReference type="Proteomes" id="UP000824890"/>
    </source>
</evidence>
<protein>
    <recommendedName>
        <fullName evidence="3">Fructose-bisphosphate aldolase</fullName>
    </recommendedName>
</protein>
<dbReference type="Proteomes" id="UP000824890">
    <property type="component" value="Unassembled WGS sequence"/>
</dbReference>
<organism evidence="1 2">
    <name type="scientific">Brassica napus</name>
    <name type="common">Rape</name>
    <dbReference type="NCBI Taxonomy" id="3708"/>
    <lineage>
        <taxon>Eukaryota</taxon>
        <taxon>Viridiplantae</taxon>
        <taxon>Streptophyta</taxon>
        <taxon>Embryophyta</taxon>
        <taxon>Tracheophyta</taxon>
        <taxon>Spermatophyta</taxon>
        <taxon>Magnoliopsida</taxon>
        <taxon>eudicotyledons</taxon>
        <taxon>Gunneridae</taxon>
        <taxon>Pentapetalae</taxon>
        <taxon>rosids</taxon>
        <taxon>malvids</taxon>
        <taxon>Brassicales</taxon>
        <taxon>Brassicaceae</taxon>
        <taxon>Brassiceae</taxon>
        <taxon>Brassica</taxon>
    </lineage>
</organism>
<name>A0ABQ8BFW0_BRANA</name>
<evidence type="ECO:0008006" key="3">
    <source>
        <dbReference type="Google" id="ProtNLM"/>
    </source>
</evidence>
<sequence length="43" mass="4679">MVSELNAYALKASSSVTYYGQKLTETDIAIGSGEVPVKPQRLY</sequence>